<dbReference type="EMBL" id="SNZR01000014">
    <property type="protein sequence ID" value="TDR89293.1"/>
    <property type="molecule type" value="Genomic_DNA"/>
</dbReference>
<dbReference type="Proteomes" id="UP000295122">
    <property type="component" value="Unassembled WGS sequence"/>
</dbReference>
<dbReference type="InterPro" id="IPR053838">
    <property type="entry name" value="DUF6925"/>
</dbReference>
<feature type="region of interest" description="Disordered" evidence="1">
    <location>
        <begin position="305"/>
        <end position="337"/>
    </location>
</feature>
<dbReference type="Pfam" id="PF21973">
    <property type="entry name" value="DUF6925"/>
    <property type="match status" value="1"/>
</dbReference>
<name>A0A4R7BV64_9HYPH</name>
<dbReference type="AlphaFoldDB" id="A0A4R7BV64"/>
<gene>
    <name evidence="2" type="ORF">EV668_3783</name>
</gene>
<keyword evidence="3" id="KW-1185">Reference proteome</keyword>
<sequence>MTDHHHSWLLDAVADETNGWAVGTFGAIAEFVRDPGEAAVTERTGSSASAATSRGGVRITLRDDLVPVAYETPNRDGETWSQAIALCLPKAASAMNRRIVLTELGPDTEAIRAEDRDAIVFDMGLGVPQSDICIRTHKPELIGILRSGLGRPIFEAGHPAMPAIIRFGPHRVFTCGFGRCEVFQPIPPPDGRSPEGPHTHVLPKVLRTGRTHSATTPIPDGLVPGAHLFPPSPVKDAMGRRIPYDGARHEAFAHLMERFGDRETLGLKAAVAAALAKATPPEDFGEPEGRHQRAALRVAIRQARMAGGSSEPIERWAAAFDRQKDATADETDEQPPH</sequence>
<accession>A0A4R7BV64</accession>
<feature type="compositionally biased region" description="Acidic residues" evidence="1">
    <location>
        <begin position="328"/>
        <end position="337"/>
    </location>
</feature>
<proteinExistence type="predicted"/>
<reference evidence="2 3" key="1">
    <citation type="submission" date="2019-03" db="EMBL/GenBank/DDBJ databases">
        <title>Genomic Encyclopedia of Type Strains, Phase IV (KMG-IV): sequencing the most valuable type-strain genomes for metagenomic binning, comparative biology and taxonomic classification.</title>
        <authorList>
            <person name="Goeker M."/>
        </authorList>
    </citation>
    <scope>NUCLEOTIDE SEQUENCE [LARGE SCALE GENOMIC DNA]</scope>
    <source>
        <strain evidence="2 3">DSM 25903</strain>
    </source>
</reference>
<evidence type="ECO:0000313" key="3">
    <source>
        <dbReference type="Proteomes" id="UP000295122"/>
    </source>
</evidence>
<dbReference type="RefSeq" id="WP_208111579.1">
    <property type="nucleotide sequence ID" value="NZ_SNZR01000014.1"/>
</dbReference>
<protein>
    <submittedName>
        <fullName evidence="2">Uncharacterized protein</fullName>
    </submittedName>
</protein>
<comment type="caution">
    <text evidence="2">The sequence shown here is derived from an EMBL/GenBank/DDBJ whole genome shotgun (WGS) entry which is preliminary data.</text>
</comment>
<organism evidence="2 3">
    <name type="scientific">Enterovirga rhinocerotis</name>
    <dbReference type="NCBI Taxonomy" id="1339210"/>
    <lineage>
        <taxon>Bacteria</taxon>
        <taxon>Pseudomonadati</taxon>
        <taxon>Pseudomonadota</taxon>
        <taxon>Alphaproteobacteria</taxon>
        <taxon>Hyphomicrobiales</taxon>
        <taxon>Methylobacteriaceae</taxon>
        <taxon>Enterovirga</taxon>
    </lineage>
</organism>
<evidence type="ECO:0000256" key="1">
    <source>
        <dbReference type="SAM" id="MobiDB-lite"/>
    </source>
</evidence>
<evidence type="ECO:0000313" key="2">
    <source>
        <dbReference type="EMBL" id="TDR89293.1"/>
    </source>
</evidence>